<dbReference type="GO" id="GO:0006508">
    <property type="term" value="P:proteolysis"/>
    <property type="evidence" value="ECO:0007669"/>
    <property type="project" value="UniProtKB-KW"/>
</dbReference>
<dbReference type="PANTHER" id="PTHR24276">
    <property type="entry name" value="POLYSERASE-RELATED"/>
    <property type="match status" value="1"/>
</dbReference>
<protein>
    <recommendedName>
        <fullName evidence="9">Peptidase S1 domain-containing protein</fullName>
    </recommendedName>
</protein>
<feature type="transmembrane region" description="Helical" evidence="8">
    <location>
        <begin position="6"/>
        <end position="23"/>
    </location>
</feature>
<reference evidence="10 11" key="1">
    <citation type="submission" date="2023-11" db="EMBL/GenBank/DDBJ databases">
        <authorList>
            <person name="Hedman E."/>
            <person name="Englund M."/>
            <person name="Stromberg M."/>
            <person name="Nyberg Akerstrom W."/>
            <person name="Nylinder S."/>
            <person name="Jareborg N."/>
            <person name="Kallberg Y."/>
            <person name="Kronander E."/>
        </authorList>
    </citation>
    <scope>NUCLEOTIDE SEQUENCE [LARGE SCALE GENOMIC DNA]</scope>
</reference>
<dbReference type="InterPro" id="IPR001254">
    <property type="entry name" value="Trypsin_dom"/>
</dbReference>
<dbReference type="InterPro" id="IPR001314">
    <property type="entry name" value="Peptidase_S1A"/>
</dbReference>
<dbReference type="InterPro" id="IPR018114">
    <property type="entry name" value="TRYPSIN_HIS"/>
</dbReference>
<dbReference type="AlphaFoldDB" id="A0AAV1K8P6"/>
<dbReference type="FunFam" id="2.40.10.10:FF:000036">
    <property type="entry name" value="Trypsin beta"/>
    <property type="match status" value="1"/>
</dbReference>
<evidence type="ECO:0000256" key="1">
    <source>
        <dbReference type="ARBA" id="ARBA00004239"/>
    </source>
</evidence>
<evidence type="ECO:0000259" key="9">
    <source>
        <dbReference type="PROSITE" id="PS50240"/>
    </source>
</evidence>
<dbReference type="SMART" id="SM00020">
    <property type="entry name" value="Tryp_SPc"/>
    <property type="match status" value="1"/>
</dbReference>
<keyword evidence="4 7" id="KW-0378">Hydrolase</keyword>
<keyword evidence="8" id="KW-0472">Membrane</keyword>
<proteinExistence type="inferred from homology"/>
<dbReference type="CDD" id="cd00190">
    <property type="entry name" value="Tryp_SPc"/>
    <property type="match status" value="1"/>
</dbReference>
<keyword evidence="5 7" id="KW-0720">Serine protease</keyword>
<keyword evidence="3 7" id="KW-0645">Protease</keyword>
<keyword evidence="8" id="KW-1133">Transmembrane helix</keyword>
<evidence type="ECO:0000256" key="3">
    <source>
        <dbReference type="ARBA" id="ARBA00022670"/>
    </source>
</evidence>
<evidence type="ECO:0000256" key="2">
    <source>
        <dbReference type="ARBA" id="ARBA00007664"/>
    </source>
</evidence>
<dbReference type="InterPro" id="IPR009003">
    <property type="entry name" value="Peptidase_S1_PA"/>
</dbReference>
<comment type="caution">
    <text evidence="10">The sequence shown here is derived from an EMBL/GenBank/DDBJ whole genome shotgun (WGS) entry which is preliminary data.</text>
</comment>
<dbReference type="InterPro" id="IPR043504">
    <property type="entry name" value="Peptidase_S1_PA_chymotrypsin"/>
</dbReference>
<dbReference type="Pfam" id="PF00089">
    <property type="entry name" value="Trypsin"/>
    <property type="match status" value="1"/>
</dbReference>
<keyword evidence="8" id="KW-0812">Transmembrane</keyword>
<keyword evidence="6" id="KW-1015">Disulfide bond</keyword>
<dbReference type="GO" id="GO:0004252">
    <property type="term" value="F:serine-type endopeptidase activity"/>
    <property type="evidence" value="ECO:0007669"/>
    <property type="project" value="InterPro"/>
</dbReference>
<dbReference type="EMBL" id="CAVLGL010000002">
    <property type="protein sequence ID" value="CAK1579461.1"/>
    <property type="molecule type" value="Genomic_DNA"/>
</dbReference>
<dbReference type="PROSITE" id="PS50240">
    <property type="entry name" value="TRYPSIN_DOM"/>
    <property type="match status" value="1"/>
</dbReference>
<comment type="subcellular location">
    <subcellularLocation>
        <location evidence="1">Secreted</location>
        <location evidence="1">Extracellular space</location>
    </subcellularLocation>
</comment>
<evidence type="ECO:0000256" key="4">
    <source>
        <dbReference type="ARBA" id="ARBA00022801"/>
    </source>
</evidence>
<dbReference type="GO" id="GO:0005576">
    <property type="term" value="C:extracellular region"/>
    <property type="evidence" value="ECO:0007669"/>
    <property type="project" value="UniProtKB-SubCell"/>
</dbReference>
<sequence>MIYKEAIFFNVFIYGLVWFLNFSSAEGMTPRTRIIGGYRAPLEFGRFHTSLQNLTGHHICGGAVVSRRHLLTAAHCVRRVKPQYIKVVVGTTDLDKGGKKYSVKHIHIYKRYNSTQKVNDIAIINIKGLFSLNYVDILKLPKTQLRDGDKVIISGFGAQEANGISSRHMYALNLTVFCQKTCRYAMRYSREVTNRMFCTFTRIGQGTCHGDSGSPLIQGKTIVGLVSWGIPCAVGFPDVHTRIYPYVDWIRAKIQEKSSETFSAIQVKTKVKVSLSKKKSS</sequence>
<accession>A0AAV1K8P6</accession>
<keyword evidence="11" id="KW-1185">Reference proteome</keyword>
<evidence type="ECO:0000313" key="10">
    <source>
        <dbReference type="EMBL" id="CAK1579461.1"/>
    </source>
</evidence>
<organism evidence="10 11">
    <name type="scientific">Parnassius mnemosyne</name>
    <name type="common">clouded apollo</name>
    <dbReference type="NCBI Taxonomy" id="213953"/>
    <lineage>
        <taxon>Eukaryota</taxon>
        <taxon>Metazoa</taxon>
        <taxon>Ecdysozoa</taxon>
        <taxon>Arthropoda</taxon>
        <taxon>Hexapoda</taxon>
        <taxon>Insecta</taxon>
        <taxon>Pterygota</taxon>
        <taxon>Neoptera</taxon>
        <taxon>Endopterygota</taxon>
        <taxon>Lepidoptera</taxon>
        <taxon>Glossata</taxon>
        <taxon>Ditrysia</taxon>
        <taxon>Papilionoidea</taxon>
        <taxon>Papilionidae</taxon>
        <taxon>Parnassiinae</taxon>
        <taxon>Parnassini</taxon>
        <taxon>Parnassius</taxon>
        <taxon>Driopa</taxon>
    </lineage>
</organism>
<comment type="similarity">
    <text evidence="2">Belongs to the peptidase S1 family.</text>
</comment>
<evidence type="ECO:0000256" key="8">
    <source>
        <dbReference type="SAM" id="Phobius"/>
    </source>
</evidence>
<dbReference type="PROSITE" id="PS00135">
    <property type="entry name" value="TRYPSIN_SER"/>
    <property type="match status" value="1"/>
</dbReference>
<dbReference type="Proteomes" id="UP001314205">
    <property type="component" value="Unassembled WGS sequence"/>
</dbReference>
<gene>
    <name evidence="10" type="ORF">PARMNEM_LOCUS1400</name>
</gene>
<evidence type="ECO:0000256" key="6">
    <source>
        <dbReference type="ARBA" id="ARBA00023157"/>
    </source>
</evidence>
<name>A0AAV1K8P6_9NEOP</name>
<evidence type="ECO:0000313" key="11">
    <source>
        <dbReference type="Proteomes" id="UP001314205"/>
    </source>
</evidence>
<evidence type="ECO:0000256" key="5">
    <source>
        <dbReference type="ARBA" id="ARBA00022825"/>
    </source>
</evidence>
<evidence type="ECO:0000256" key="7">
    <source>
        <dbReference type="RuleBase" id="RU363034"/>
    </source>
</evidence>
<dbReference type="PANTHER" id="PTHR24276:SF91">
    <property type="entry name" value="AT26814P-RELATED"/>
    <property type="match status" value="1"/>
</dbReference>
<dbReference type="InterPro" id="IPR050430">
    <property type="entry name" value="Peptidase_S1"/>
</dbReference>
<dbReference type="SUPFAM" id="SSF50494">
    <property type="entry name" value="Trypsin-like serine proteases"/>
    <property type="match status" value="1"/>
</dbReference>
<dbReference type="PRINTS" id="PR00722">
    <property type="entry name" value="CHYMOTRYPSIN"/>
</dbReference>
<dbReference type="InterPro" id="IPR033116">
    <property type="entry name" value="TRYPSIN_SER"/>
</dbReference>
<dbReference type="PROSITE" id="PS00134">
    <property type="entry name" value="TRYPSIN_HIS"/>
    <property type="match status" value="1"/>
</dbReference>
<feature type="domain" description="Peptidase S1" evidence="9">
    <location>
        <begin position="34"/>
        <end position="255"/>
    </location>
</feature>
<dbReference type="Gene3D" id="2.40.10.10">
    <property type="entry name" value="Trypsin-like serine proteases"/>
    <property type="match status" value="1"/>
</dbReference>